<dbReference type="InterPro" id="IPR004607">
    <property type="entry name" value="GART"/>
</dbReference>
<comment type="catalytic activity">
    <reaction evidence="5 6">
        <text>N(1)-(5-phospho-beta-D-ribosyl)glycinamide + (6R)-10-formyltetrahydrofolate = N(2)-formyl-N(1)-(5-phospho-beta-D-ribosyl)glycinamide + (6S)-5,6,7,8-tetrahydrofolate + H(+)</text>
        <dbReference type="Rhea" id="RHEA:15053"/>
        <dbReference type="ChEBI" id="CHEBI:15378"/>
        <dbReference type="ChEBI" id="CHEBI:57453"/>
        <dbReference type="ChEBI" id="CHEBI:143788"/>
        <dbReference type="ChEBI" id="CHEBI:147286"/>
        <dbReference type="ChEBI" id="CHEBI:195366"/>
        <dbReference type="EC" id="2.1.2.2"/>
    </reaction>
</comment>
<proteinExistence type="inferred from homology"/>
<dbReference type="PANTHER" id="PTHR43369:SF2">
    <property type="entry name" value="PHOSPHORIBOSYLGLYCINAMIDE FORMYLTRANSFERASE"/>
    <property type="match status" value="1"/>
</dbReference>
<organism evidence="8 9">
    <name type="scientific">Acidaminococcus intestini</name>
    <dbReference type="NCBI Taxonomy" id="187327"/>
    <lineage>
        <taxon>Bacteria</taxon>
        <taxon>Bacillati</taxon>
        <taxon>Bacillota</taxon>
        <taxon>Negativicutes</taxon>
        <taxon>Acidaminococcales</taxon>
        <taxon>Acidaminococcaceae</taxon>
        <taxon>Acidaminococcus</taxon>
    </lineage>
</organism>
<feature type="active site" description="Proton donor" evidence="6">
    <location>
        <position position="111"/>
    </location>
</feature>
<feature type="binding site" evidence="6">
    <location>
        <begin position="14"/>
        <end position="16"/>
    </location>
    <ligand>
        <name>N(1)-(5-phospho-beta-D-ribosyl)glycinamide</name>
        <dbReference type="ChEBI" id="CHEBI:143788"/>
    </ligand>
</feature>
<dbReference type="GO" id="GO:0005829">
    <property type="term" value="C:cytosol"/>
    <property type="evidence" value="ECO:0007669"/>
    <property type="project" value="TreeGrafter"/>
</dbReference>
<comment type="function">
    <text evidence="6">Catalyzes the transfer of a formyl group from 10-formyltetrahydrofolate to 5-phospho-ribosyl-glycinamide (GAR), producing 5-phospho-ribosyl-N-formylglycinamide (FGAR) and tetrahydrofolate.</text>
</comment>
<dbReference type="GO" id="GO:0006189">
    <property type="term" value="P:'de novo' IMP biosynthetic process"/>
    <property type="evidence" value="ECO:0007669"/>
    <property type="project" value="UniProtKB-UniRule"/>
</dbReference>
<keyword evidence="2 6" id="KW-0808">Transferase</keyword>
<dbReference type="PANTHER" id="PTHR43369">
    <property type="entry name" value="PHOSPHORIBOSYLGLYCINAMIDE FORMYLTRANSFERASE"/>
    <property type="match status" value="1"/>
</dbReference>
<dbReference type="InterPro" id="IPR001555">
    <property type="entry name" value="GART_AS"/>
</dbReference>
<feature type="binding site" evidence="6">
    <location>
        <position position="109"/>
    </location>
    <ligand>
        <name>(6R)-10-formyltetrahydrofolate</name>
        <dbReference type="ChEBI" id="CHEBI:195366"/>
    </ligand>
</feature>
<dbReference type="PROSITE" id="PS00373">
    <property type="entry name" value="GART"/>
    <property type="match status" value="1"/>
</dbReference>
<dbReference type="Pfam" id="PF00551">
    <property type="entry name" value="Formyl_trans_N"/>
    <property type="match status" value="1"/>
</dbReference>
<evidence type="ECO:0000256" key="5">
    <source>
        <dbReference type="ARBA" id="ARBA00047664"/>
    </source>
</evidence>
<dbReference type="CDD" id="cd08645">
    <property type="entry name" value="FMT_core_GART"/>
    <property type="match status" value="1"/>
</dbReference>
<sequence>MNKRKLGVLVSGRGSNLQAIIDKIAAESLPIEICLVISDSPEAFALERAAKAGIRGQAILRQDFKNKASYEAALDAALREAGVELVVLAGFMRILSAEFVTKWPHAIINIHPALLPSFKGLDAQGQALQYGVKIAGCTVHFVDAGMDSGPIILQKAVPVYDEDTHDTLAARILVEEHTILPEAVKLWCEDRLIVKGRRVKIRKE</sequence>
<dbReference type="AlphaFoldDB" id="A0A943EEV7"/>
<evidence type="ECO:0000256" key="6">
    <source>
        <dbReference type="HAMAP-Rule" id="MF_01930"/>
    </source>
</evidence>
<dbReference type="Proteomes" id="UP000754226">
    <property type="component" value="Unassembled WGS sequence"/>
</dbReference>
<keyword evidence="3 6" id="KW-0658">Purine biosynthesis</keyword>
<reference evidence="8" key="1">
    <citation type="submission" date="2021-02" db="EMBL/GenBank/DDBJ databases">
        <title>Infant gut strain persistence is associated with maternal origin, phylogeny, and functional potential including surface adhesion and iron acquisition.</title>
        <authorList>
            <person name="Lou Y.C."/>
        </authorList>
    </citation>
    <scope>NUCLEOTIDE SEQUENCE</scope>
    <source>
        <strain evidence="8">L3_106_000M1_dasL3_106_000M1_concoct_15</strain>
    </source>
</reference>
<accession>A0A943EEV7</accession>
<evidence type="ECO:0000313" key="8">
    <source>
        <dbReference type="EMBL" id="MBS5519760.1"/>
    </source>
</evidence>
<dbReference type="RefSeq" id="WP_302013734.1">
    <property type="nucleotide sequence ID" value="NZ_CATWGP010000004.1"/>
</dbReference>
<comment type="pathway">
    <text evidence="1 6">Purine metabolism; IMP biosynthesis via de novo pathway; N(2)-formyl-N(1)-(5-phospho-D-ribosyl)glycinamide from N(1)-(5-phospho-D-ribosyl)glycinamide (10-formyl THF route): step 1/1.</text>
</comment>
<evidence type="ECO:0000256" key="3">
    <source>
        <dbReference type="ARBA" id="ARBA00022755"/>
    </source>
</evidence>
<evidence type="ECO:0000256" key="2">
    <source>
        <dbReference type="ARBA" id="ARBA00022679"/>
    </source>
</evidence>
<feature type="binding site" evidence="6">
    <location>
        <begin position="92"/>
        <end position="95"/>
    </location>
    <ligand>
        <name>(6R)-10-formyltetrahydrofolate</name>
        <dbReference type="ChEBI" id="CHEBI:195366"/>
    </ligand>
</feature>
<name>A0A943EEV7_9FIRM</name>
<feature type="site" description="Raises pKa of active site His" evidence="6">
    <location>
        <position position="147"/>
    </location>
</feature>
<dbReference type="NCBIfam" id="TIGR00639">
    <property type="entry name" value="PurN"/>
    <property type="match status" value="1"/>
</dbReference>
<evidence type="ECO:0000256" key="1">
    <source>
        <dbReference type="ARBA" id="ARBA00005054"/>
    </source>
</evidence>
<gene>
    <name evidence="6" type="primary">purN</name>
    <name evidence="8" type="ORF">KHX13_05440</name>
</gene>
<protein>
    <recommendedName>
        <fullName evidence="6">Phosphoribosylglycinamide formyltransferase</fullName>
        <ecNumber evidence="6">2.1.2.2</ecNumber>
    </recommendedName>
    <alternativeName>
        <fullName evidence="6">5'-phosphoribosylglycinamide transformylase</fullName>
    </alternativeName>
    <alternativeName>
        <fullName evidence="6">GAR transformylase</fullName>
        <shortName evidence="6">GART</shortName>
    </alternativeName>
</protein>
<dbReference type="EC" id="2.1.2.2" evidence="6"/>
<comment type="caution">
    <text evidence="8">The sequence shown here is derived from an EMBL/GenBank/DDBJ whole genome shotgun (WGS) entry which is preliminary data.</text>
</comment>
<dbReference type="EMBL" id="JAGZCZ010000005">
    <property type="protein sequence ID" value="MBS5519760.1"/>
    <property type="molecule type" value="Genomic_DNA"/>
</dbReference>
<evidence type="ECO:0000313" key="9">
    <source>
        <dbReference type="Proteomes" id="UP000754226"/>
    </source>
</evidence>
<dbReference type="SUPFAM" id="SSF53328">
    <property type="entry name" value="Formyltransferase"/>
    <property type="match status" value="1"/>
</dbReference>
<dbReference type="GO" id="GO:0004644">
    <property type="term" value="F:phosphoribosylglycinamide formyltransferase activity"/>
    <property type="evidence" value="ECO:0007669"/>
    <property type="project" value="UniProtKB-UniRule"/>
</dbReference>
<evidence type="ECO:0000256" key="4">
    <source>
        <dbReference type="ARBA" id="ARBA00038440"/>
    </source>
</evidence>
<feature type="binding site" evidence="6">
    <location>
        <position position="67"/>
    </location>
    <ligand>
        <name>(6R)-10-formyltetrahydrofolate</name>
        <dbReference type="ChEBI" id="CHEBI:195366"/>
    </ligand>
</feature>
<dbReference type="InterPro" id="IPR036477">
    <property type="entry name" value="Formyl_transf_N_sf"/>
</dbReference>
<dbReference type="Gene3D" id="3.40.50.170">
    <property type="entry name" value="Formyl transferase, N-terminal domain"/>
    <property type="match status" value="1"/>
</dbReference>
<dbReference type="FunFam" id="3.40.50.170:FF:000007">
    <property type="entry name" value="Phosphoribosylglycinamide formyltransferase"/>
    <property type="match status" value="1"/>
</dbReference>
<comment type="similarity">
    <text evidence="4 6">Belongs to the GART family.</text>
</comment>
<feature type="domain" description="Formyl transferase N-terminal" evidence="7">
    <location>
        <begin position="5"/>
        <end position="184"/>
    </location>
</feature>
<evidence type="ECO:0000259" key="7">
    <source>
        <dbReference type="Pfam" id="PF00551"/>
    </source>
</evidence>
<dbReference type="InterPro" id="IPR002376">
    <property type="entry name" value="Formyl_transf_N"/>
</dbReference>
<dbReference type="HAMAP" id="MF_01930">
    <property type="entry name" value="PurN"/>
    <property type="match status" value="1"/>
</dbReference>